<reference evidence="2 3" key="1">
    <citation type="journal article" date="2018" name="Cell">
        <title>The Chara Genome: Secondary Complexity and Implications for Plant Terrestrialization.</title>
        <authorList>
            <person name="Nishiyama T."/>
            <person name="Sakayama H."/>
            <person name="Vries J.D."/>
            <person name="Buschmann H."/>
            <person name="Saint-Marcoux D."/>
            <person name="Ullrich K.K."/>
            <person name="Haas F.B."/>
            <person name="Vanderstraeten L."/>
            <person name="Becker D."/>
            <person name="Lang D."/>
            <person name="Vosolsobe S."/>
            <person name="Rombauts S."/>
            <person name="Wilhelmsson P.K.I."/>
            <person name="Janitza P."/>
            <person name="Kern R."/>
            <person name="Heyl A."/>
            <person name="Rumpler F."/>
            <person name="Villalobos L.I.A.C."/>
            <person name="Clay J.M."/>
            <person name="Skokan R."/>
            <person name="Toyoda A."/>
            <person name="Suzuki Y."/>
            <person name="Kagoshima H."/>
            <person name="Schijlen E."/>
            <person name="Tajeshwar N."/>
            <person name="Catarino B."/>
            <person name="Hetherington A.J."/>
            <person name="Saltykova A."/>
            <person name="Bonnot C."/>
            <person name="Breuninger H."/>
            <person name="Symeonidi A."/>
            <person name="Radhakrishnan G.V."/>
            <person name="Van Nieuwerburgh F."/>
            <person name="Deforce D."/>
            <person name="Chang C."/>
            <person name="Karol K.G."/>
            <person name="Hedrich R."/>
            <person name="Ulvskov P."/>
            <person name="Glockner G."/>
            <person name="Delwiche C.F."/>
            <person name="Petrasek J."/>
            <person name="Van de Peer Y."/>
            <person name="Friml J."/>
            <person name="Beilby M."/>
            <person name="Dolan L."/>
            <person name="Kohara Y."/>
            <person name="Sugano S."/>
            <person name="Fujiyama A."/>
            <person name="Delaux P.-M."/>
            <person name="Quint M."/>
            <person name="TheiBen G."/>
            <person name="Hagemann M."/>
            <person name="Harholt J."/>
            <person name="Dunand C."/>
            <person name="Zachgo S."/>
            <person name="Langdale J."/>
            <person name="Maumus F."/>
            <person name="Straeten D.V.D."/>
            <person name="Gould S.B."/>
            <person name="Rensing S.A."/>
        </authorList>
    </citation>
    <scope>NUCLEOTIDE SEQUENCE [LARGE SCALE GENOMIC DNA]</scope>
    <source>
        <strain evidence="2 3">S276</strain>
    </source>
</reference>
<accession>A0A388MDE3</accession>
<feature type="compositionally biased region" description="Basic and acidic residues" evidence="1">
    <location>
        <begin position="640"/>
        <end position="650"/>
    </location>
</feature>
<feature type="region of interest" description="Disordered" evidence="1">
    <location>
        <begin position="1"/>
        <end position="28"/>
    </location>
</feature>
<keyword evidence="3" id="KW-1185">Reference proteome</keyword>
<organism evidence="2 3">
    <name type="scientific">Chara braunii</name>
    <name type="common">Braun's stonewort</name>
    <dbReference type="NCBI Taxonomy" id="69332"/>
    <lineage>
        <taxon>Eukaryota</taxon>
        <taxon>Viridiplantae</taxon>
        <taxon>Streptophyta</taxon>
        <taxon>Charophyceae</taxon>
        <taxon>Charales</taxon>
        <taxon>Characeae</taxon>
        <taxon>Chara</taxon>
    </lineage>
</organism>
<gene>
    <name evidence="2" type="ORF">CBR_g56093</name>
</gene>
<dbReference type="AlphaFoldDB" id="A0A388MDE3"/>
<dbReference type="Proteomes" id="UP000265515">
    <property type="component" value="Unassembled WGS sequence"/>
</dbReference>
<evidence type="ECO:0000313" key="3">
    <source>
        <dbReference type="Proteomes" id="UP000265515"/>
    </source>
</evidence>
<feature type="compositionally biased region" description="Polar residues" evidence="1">
    <location>
        <begin position="652"/>
        <end position="661"/>
    </location>
</feature>
<comment type="caution">
    <text evidence="2">The sequence shown here is derived from an EMBL/GenBank/DDBJ whole genome shotgun (WGS) entry which is preliminary data.</text>
</comment>
<feature type="compositionally biased region" description="Polar residues" evidence="1">
    <location>
        <begin position="11"/>
        <end position="27"/>
    </location>
</feature>
<sequence length="661" mass="73258">MNGPNQPPTGGAQQVSIGPSHGSNLPVDQQGDLHRIRTLLDTCYDDGLFPETSFSHGEIEVVDGIGYLNLSDEVDAATVAWLKDRTVIVMFDCRASTFSVAQREQFIRIYEDAWFQDINFNPSHKRGRTHGEAPNVMSYVARTSRIAQWTIAKGQDFIPSRQGPVRVTFRPWMTQQELDQLRDAESAARYRIIALRIPLGAMFSLRNAVERLMGPIIHMHPPDRREDEPRLGNVKIDCDPVVERNFKEWIVLRRPTGQAMQVQFANQDTAFCQKCLWWFHDEFDPECPRFHELMPLGRRSRTRGGRRGQNPTSHHPDQHLALQPFTIYNNPEFVPLPFPSQGVGASSSGGQTHGQLTSLRNVEGHSHGAGSYTVQPTATDATMRDPRLFLRTPVKQRRINGDGEGVITQEEEEGELDFFAVSAAGASTHQASSQGPPQQPPFNLALLPTPVLQASSSRNAVGSIRHQLVPLCFMLSQQGTKFMARRTDKGFLAIPTVAVSSSPTMKEAVKYVAATFIVECFAFRLVPGVRIGRKTVTASNGGSWHFSIGVLDVKIALDTAALLATQDVVWLPSSWLASTATEELQETFLTDDVNAKIVAEFCTTLATDKQPHSAGFRNLLLAPWGNSGEGETARKPRPKQPADDSQRIQHETAPTSTDVQP</sequence>
<evidence type="ECO:0000256" key="1">
    <source>
        <dbReference type="SAM" id="MobiDB-lite"/>
    </source>
</evidence>
<feature type="region of interest" description="Disordered" evidence="1">
    <location>
        <begin position="299"/>
        <end position="320"/>
    </location>
</feature>
<feature type="region of interest" description="Disordered" evidence="1">
    <location>
        <begin position="625"/>
        <end position="661"/>
    </location>
</feature>
<dbReference type="EMBL" id="BFEA01001086">
    <property type="protein sequence ID" value="GBG92580.1"/>
    <property type="molecule type" value="Genomic_DNA"/>
</dbReference>
<name>A0A388MDE3_CHABU</name>
<evidence type="ECO:0000313" key="2">
    <source>
        <dbReference type="EMBL" id="GBG92580.1"/>
    </source>
</evidence>
<protein>
    <submittedName>
        <fullName evidence="2">Uncharacterized protein</fullName>
    </submittedName>
</protein>
<dbReference type="Gramene" id="GBG92580">
    <property type="protein sequence ID" value="GBG92580"/>
    <property type="gene ID" value="CBR_g56093"/>
</dbReference>
<proteinExistence type="predicted"/>